<dbReference type="InterPro" id="IPR023296">
    <property type="entry name" value="Glyco_hydro_beta-prop_sf"/>
</dbReference>
<dbReference type="PANTHER" id="PTHR42812:SF15">
    <property type="entry name" value="HYDROLASE, PUTATIVE (AFU_ORTHOLOGUE AFUA_2G00930)-RELATED"/>
    <property type="match status" value="1"/>
</dbReference>
<dbReference type="Proteomes" id="UP000323257">
    <property type="component" value="Unassembled WGS sequence"/>
</dbReference>
<evidence type="ECO:0000256" key="4">
    <source>
        <dbReference type="PIRSR" id="PIRSR606710-1"/>
    </source>
</evidence>
<dbReference type="InterPro" id="IPR006710">
    <property type="entry name" value="Glyco_hydro_43"/>
</dbReference>
<dbReference type="InterPro" id="IPR013320">
    <property type="entry name" value="ConA-like_dom_sf"/>
</dbReference>
<dbReference type="SUPFAM" id="SSF49384">
    <property type="entry name" value="Carbohydrate-binding domain"/>
    <property type="match status" value="1"/>
</dbReference>
<dbReference type="InterPro" id="IPR036439">
    <property type="entry name" value="Dockerin_dom_sf"/>
</dbReference>
<dbReference type="Pfam" id="PF00404">
    <property type="entry name" value="Dockerin_1"/>
    <property type="match status" value="1"/>
</dbReference>
<dbReference type="InterPro" id="IPR041542">
    <property type="entry name" value="GH43_C2"/>
</dbReference>
<dbReference type="AlphaFoldDB" id="A0A5S5CE48"/>
<evidence type="ECO:0000259" key="6">
    <source>
        <dbReference type="PROSITE" id="PS51766"/>
    </source>
</evidence>
<dbReference type="Gene3D" id="1.20.1270.90">
    <property type="entry name" value="AF1782-like"/>
    <property type="match status" value="1"/>
</dbReference>
<dbReference type="CDD" id="cd14254">
    <property type="entry name" value="Dockerin_II"/>
    <property type="match status" value="1"/>
</dbReference>
<evidence type="ECO:0000256" key="3">
    <source>
        <dbReference type="ARBA" id="ARBA00023295"/>
    </source>
</evidence>
<dbReference type="GO" id="GO:0004553">
    <property type="term" value="F:hydrolase activity, hydrolyzing O-glycosyl compounds"/>
    <property type="evidence" value="ECO:0007669"/>
    <property type="project" value="InterPro"/>
</dbReference>
<dbReference type="InterPro" id="IPR051795">
    <property type="entry name" value="Glycosyl_Hydrlase_43"/>
</dbReference>
<dbReference type="InterPro" id="IPR002105">
    <property type="entry name" value="Dockerin_1_rpt"/>
</dbReference>
<feature type="site" description="Important for catalytic activity, responsible for pKa modulation of the active site Glu and correct orientation of both the proton donor and substrate" evidence="5">
    <location>
        <position position="155"/>
    </location>
</feature>
<comment type="caution">
    <text evidence="7">The sequence shown here is derived from an EMBL/GenBank/DDBJ whole genome shotgun (WGS) entry which is preliminary data.</text>
</comment>
<dbReference type="InterPro" id="IPR008965">
    <property type="entry name" value="CBM2/CBM3_carb-bd_dom_sf"/>
</dbReference>
<reference evidence="7 8" key="1">
    <citation type="submission" date="2019-07" db="EMBL/GenBank/DDBJ databases">
        <title>Genomic Encyclopedia of Type Strains, Phase III (KMG-III): the genomes of soil and plant-associated and newly described type strains.</title>
        <authorList>
            <person name="Whitman W."/>
        </authorList>
    </citation>
    <scope>NUCLEOTIDE SEQUENCE [LARGE SCALE GENOMIC DNA]</scope>
    <source>
        <strain evidence="7 8">BL24</strain>
    </source>
</reference>
<dbReference type="Gene3D" id="1.10.1330.10">
    <property type="entry name" value="Dockerin domain"/>
    <property type="match status" value="1"/>
</dbReference>
<evidence type="ECO:0000256" key="5">
    <source>
        <dbReference type="PIRSR" id="PIRSR606710-2"/>
    </source>
</evidence>
<dbReference type="InterPro" id="IPR008979">
    <property type="entry name" value="Galactose-bd-like_sf"/>
</dbReference>
<organism evidence="7 8">
    <name type="scientific">Paenibacillus methanolicus</name>
    <dbReference type="NCBI Taxonomy" id="582686"/>
    <lineage>
        <taxon>Bacteria</taxon>
        <taxon>Bacillati</taxon>
        <taxon>Bacillota</taxon>
        <taxon>Bacilli</taxon>
        <taxon>Bacillales</taxon>
        <taxon>Paenibacillaceae</taxon>
        <taxon>Paenibacillus</taxon>
    </lineage>
</organism>
<proteinExistence type="inferred from homology"/>
<name>A0A5S5CE48_9BACL</name>
<feature type="active site" description="Proton acceptor" evidence="4">
    <location>
        <position position="43"/>
    </location>
</feature>
<dbReference type="SUPFAM" id="SSF75005">
    <property type="entry name" value="Arabinanase/levansucrase/invertase"/>
    <property type="match status" value="1"/>
</dbReference>
<feature type="active site" description="Proton donor" evidence="4">
    <location>
        <position position="212"/>
    </location>
</feature>
<gene>
    <name evidence="7" type="ORF">BCM02_103436</name>
</gene>
<dbReference type="PROSITE" id="PS51766">
    <property type="entry name" value="DOCKERIN"/>
    <property type="match status" value="1"/>
</dbReference>
<dbReference type="Pfam" id="PF04616">
    <property type="entry name" value="Glyco_hydro_43"/>
    <property type="match status" value="1"/>
</dbReference>
<dbReference type="SUPFAM" id="SSF49899">
    <property type="entry name" value="Concanavalin A-like lectins/glucanases"/>
    <property type="match status" value="1"/>
</dbReference>
<accession>A0A5S5CE48</accession>
<dbReference type="Pfam" id="PF07554">
    <property type="entry name" value="FIVAR"/>
    <property type="match status" value="1"/>
</dbReference>
<sequence length="996" mass="106154">MPIRKWAVLLVAIVFTLGLLPVGTTYADGTTAKNPFIWADVPDVSVIRVNDAYYMSSTTMHMNPGVPIMKSKDLVNWEIVNYVYDILADRDKQTLSNGQNIYGQGSWASSLRYHNGKFYIAFASNDIGKTFIFQTTDIEKGSWEKYELAGGVYHDMSLLFDDDGRVYMVYGGGSIKVIELTEDATAIKPGGMNKTIIQNASAPGGTGGLGAEGSHIHKINGKYYIFNISWPSGGIRTELVHRADRIDGSYEGKIALKSGSQSNGAGVAQGGIVQTPEGKWYGMLFQDHGSVGRIPYLVPMTWSGDGWPVFGDVNDTGIPAELSRAWVSSDSFDQREKTIHAYHTVTASGENEDNGSNLARVWQWNHNPDNRHWSLTDRPGFLRLTTGRTSTSILNARNTLTQRTFGPESSGTIAIDVSHMKDGDYAGIAALQQNYGFVGVKMTGTSKSVVMVKGNSSSSSEASNIPLSQNVVYLRVENDFKNRTDKANFYYSLNGEQWASIGSTLQMSYTLPHFMGYRFALFNYATKTTGGYVDFDYFNLDDKLKGSNLDNSSVVALEAETAAVQGVIEGHAWSQTDGQATKAMRFGPDTGFAMTGTDAATLASGSKLSYKINVPAAGTYNVWLLAKSADYSGDSVHVGVDNAYRFTSNGIHGVSGGQFKWANISGTDGGIFGGAALTLTPGEHELNFWGREDGLSIDRIYLTTSSSTADPIWPPVEPQAPAVSLSAPSTVKPGASLAVSLSLDAMIQTVYAEDITLTYNADVFEYVSAIGANDKVQVAGEDSETAGQVRLIAANIGGVSGASTLALNVTFKVKAGVHDTTGTIAVTRAELGVTAAGTEIEAALSSKSIAVGSVDAVVDKTALTTAITNAQSLYDAAVVGTQPGQYPQSAKDALLVAINTAKAVKDNGNATQAEVDTAVTALSSAVNTFKAAVVKEASADVNQDGRYSIGDLALVANHYGKDAGSADWTTAKKADMNNDGKIDIVDLAFVATKILK</sequence>
<dbReference type="Pfam" id="PF17851">
    <property type="entry name" value="GH43_C2"/>
    <property type="match status" value="1"/>
</dbReference>
<keyword evidence="3" id="KW-0326">Glycosidase</keyword>
<dbReference type="EMBL" id="VNHS01000003">
    <property type="protein sequence ID" value="TYP76772.1"/>
    <property type="molecule type" value="Genomic_DNA"/>
</dbReference>
<evidence type="ECO:0000313" key="8">
    <source>
        <dbReference type="Proteomes" id="UP000323257"/>
    </source>
</evidence>
<dbReference type="GO" id="GO:0030246">
    <property type="term" value="F:carbohydrate binding"/>
    <property type="evidence" value="ECO:0007669"/>
    <property type="project" value="InterPro"/>
</dbReference>
<evidence type="ECO:0000313" key="7">
    <source>
        <dbReference type="EMBL" id="TYP76772.1"/>
    </source>
</evidence>
<dbReference type="RefSeq" id="WP_187434153.1">
    <property type="nucleotide sequence ID" value="NZ_VNHS01000003.1"/>
</dbReference>
<dbReference type="Gene3D" id="2.115.10.20">
    <property type="entry name" value="Glycosyl hydrolase domain, family 43"/>
    <property type="match status" value="1"/>
</dbReference>
<evidence type="ECO:0000256" key="1">
    <source>
        <dbReference type="ARBA" id="ARBA00009865"/>
    </source>
</evidence>
<keyword evidence="2" id="KW-0378">Hydrolase</keyword>
<dbReference type="SUPFAM" id="SSF63446">
    <property type="entry name" value="Type I dockerin domain"/>
    <property type="match status" value="1"/>
</dbReference>
<dbReference type="Gene3D" id="2.60.40.680">
    <property type="match status" value="1"/>
</dbReference>
<dbReference type="InterPro" id="IPR016134">
    <property type="entry name" value="Dockerin_dom"/>
</dbReference>
<dbReference type="Gene3D" id="2.60.120.1620">
    <property type="match status" value="1"/>
</dbReference>
<dbReference type="PANTHER" id="PTHR42812">
    <property type="entry name" value="BETA-XYLOSIDASE"/>
    <property type="match status" value="1"/>
</dbReference>
<dbReference type="PROSITE" id="PS00018">
    <property type="entry name" value="EF_HAND_1"/>
    <property type="match status" value="1"/>
</dbReference>
<dbReference type="GO" id="GO:0000272">
    <property type="term" value="P:polysaccharide catabolic process"/>
    <property type="evidence" value="ECO:0007669"/>
    <property type="project" value="InterPro"/>
</dbReference>
<dbReference type="SUPFAM" id="SSF49785">
    <property type="entry name" value="Galactose-binding domain-like"/>
    <property type="match status" value="1"/>
</dbReference>
<protein>
    <submittedName>
        <fullName evidence="7">Beta-xylosidase</fullName>
    </submittedName>
</protein>
<dbReference type="Gene3D" id="2.60.120.200">
    <property type="match status" value="1"/>
</dbReference>
<keyword evidence="8" id="KW-1185">Reference proteome</keyword>
<comment type="similarity">
    <text evidence="1">Belongs to the glycosyl hydrolase 43 family.</text>
</comment>
<dbReference type="CDD" id="cd08547">
    <property type="entry name" value="Type_II_cohesin"/>
    <property type="match status" value="1"/>
</dbReference>
<dbReference type="CDD" id="cd09001">
    <property type="entry name" value="GH43_FsAxh1-like"/>
    <property type="match status" value="1"/>
</dbReference>
<feature type="domain" description="Dockerin" evidence="6">
    <location>
        <begin position="934"/>
        <end position="996"/>
    </location>
</feature>
<evidence type="ECO:0000256" key="2">
    <source>
        <dbReference type="ARBA" id="ARBA00022801"/>
    </source>
</evidence>
<dbReference type="InterPro" id="IPR018247">
    <property type="entry name" value="EF_Hand_1_Ca_BS"/>
</dbReference>